<dbReference type="KEGG" id="fjo:Fjoh_3930"/>
<dbReference type="OrthoDB" id="1324639at2"/>
<dbReference type="EMBL" id="CP000685">
    <property type="protein sequence ID" value="ABQ06940.1"/>
    <property type="molecule type" value="Genomic_DNA"/>
</dbReference>
<accession>A5FCY0</accession>
<dbReference type="GeneID" id="31766849"/>
<dbReference type="RefSeq" id="WP_012025906.1">
    <property type="nucleotide sequence ID" value="NC_009441.1"/>
</dbReference>
<dbReference type="HOGENOM" id="CLU_036588_0_0_10"/>
<organism evidence="1 2">
    <name type="scientific">Flavobacterium johnsoniae (strain ATCC 17061 / DSM 2064 / JCM 8514 / BCRC 14874 / CCUG 350202 / NBRC 14942 / NCIMB 11054 / UW101)</name>
    <name type="common">Cytophaga johnsonae</name>
    <dbReference type="NCBI Taxonomy" id="376686"/>
    <lineage>
        <taxon>Bacteria</taxon>
        <taxon>Pseudomonadati</taxon>
        <taxon>Bacteroidota</taxon>
        <taxon>Flavobacteriia</taxon>
        <taxon>Flavobacteriales</taxon>
        <taxon>Flavobacteriaceae</taxon>
        <taxon>Flavobacterium</taxon>
    </lineage>
</organism>
<reference evidence="1 2" key="1">
    <citation type="journal article" date="2009" name="Appl. Environ. Microbiol.">
        <title>Novel features of the polysaccharide-digesting gliding bacterium Flavobacterium johnsoniae as revealed by genome sequence analysis.</title>
        <authorList>
            <person name="McBride M.J."/>
            <person name="Xie G."/>
            <person name="Martens E.C."/>
            <person name="Lapidus A."/>
            <person name="Henrissat B."/>
            <person name="Rhodes R.G."/>
            <person name="Goltsman E."/>
            <person name="Wang W."/>
            <person name="Xu J."/>
            <person name="Hunnicutt D.W."/>
            <person name="Staroscik A.M."/>
            <person name="Hoover T.R."/>
            <person name="Cheng Y.Q."/>
            <person name="Stein J.L."/>
        </authorList>
    </citation>
    <scope>NUCLEOTIDE SEQUENCE [LARGE SCALE GENOMIC DNA]</scope>
    <source>
        <strain evidence="2">ATCC 17061 / DSM 2064 / JCM 8514 / BCRC 14874 / CCUG 350202 / NBRC 14942 / NCIMB 11054 / UW101</strain>
    </source>
</reference>
<dbReference type="AlphaFoldDB" id="A5FCY0"/>
<name>A5FCY0_FLAJ1</name>
<dbReference type="Proteomes" id="UP000006694">
    <property type="component" value="Chromosome"/>
</dbReference>
<evidence type="ECO:0000313" key="1">
    <source>
        <dbReference type="EMBL" id="ABQ06940.1"/>
    </source>
</evidence>
<gene>
    <name evidence="1" type="ordered locus">Fjoh_3930</name>
</gene>
<dbReference type="STRING" id="376686.Fjoh_3930"/>
<evidence type="ECO:0000313" key="2">
    <source>
        <dbReference type="Proteomes" id="UP000006694"/>
    </source>
</evidence>
<proteinExistence type="predicted"/>
<protein>
    <submittedName>
        <fullName evidence="1">Uncharacterized protein</fullName>
    </submittedName>
</protein>
<sequence length="506" mass="58034">MSRTRIVKGKITEITGGTSRIFAKSIKINSGRSINYYAKNYTYGEPQDPPASKYAEFDIDFELNMDENTMVPFGILDCENNIENPYFSFKYALRNDDIDSLGFKITDEENEIIYQMGYLKPVIIQARKKPLVLFEAKKTTEGPLISKTWEYQKIFEPYVLTEPDYTKKGEYHLNWDGFDNDEIYDSTRFAGKKLKATITATKGDIVKAKEIELEVSYSEVDWVDIKIDKTAKRIDVTLRVNLTDGGEIGLTCQTINANMYGTPARTVCDWDKIPTPIINPSDPIIKSRTRSFSDLEKLALDGLNYHWGRNKNHAVAKNVNIGSDVFELYIKAVNTKKYTMNAVKLTYNTNSDWMRSGNPSEAKDVVSTFGKVISGQRIAYNIGYLNNVDWYEISKQNWYYEDEKKYKVDENFSDTSAHEIGHTILQAYGGTEYSYTHAGTSYITQEVIKISNGGKSYFHELKTKGEIDLMYYYEDEPWPGNRDYAKYVASEKDALSLLWLTKIKIS</sequence>
<keyword evidence="2" id="KW-1185">Reference proteome</keyword>
<dbReference type="eggNOG" id="ENOG5033T7D">
    <property type="taxonomic scope" value="Bacteria"/>
</dbReference>